<dbReference type="EMBL" id="JBFXLU010000133">
    <property type="protein sequence ID" value="KAL2839414.1"/>
    <property type="molecule type" value="Genomic_DNA"/>
</dbReference>
<dbReference type="SUPFAM" id="SSF54593">
    <property type="entry name" value="Glyoxalase/Bleomycin resistance protein/Dihydroxybiphenyl dioxygenase"/>
    <property type="match status" value="1"/>
</dbReference>
<sequence>MATMCDSTRQSTSGAARLRQVALIVSDLAAAENILHMVLGTEVVFRDPEVARWGLSNFLAPLGGDLIEVVSPFRDGTTAGRLLAKRGEGGYMIIMQTLDAAAQRQHVESCDLAKVIFSFSKEDVDCVQYHPKGIPGGMMPELDSHTPSRENPEPLTSRFSPWHACGPDFQGYAAAMARSSHFQLLGVTCRLASGDKDTEGAARKWEQTFGVIRDGSELVFTNARLRFLEGVKNVSDGLESITVGLHGKALYDQVHRTAREQQVEKGGQVLMLGVKWHFVLLDSKEIKSVM</sequence>
<comment type="caution">
    <text evidence="1">The sequence shown here is derived from an EMBL/GenBank/DDBJ whole genome shotgun (WGS) entry which is preliminary data.</text>
</comment>
<evidence type="ECO:0000313" key="1">
    <source>
        <dbReference type="EMBL" id="KAL2839414.1"/>
    </source>
</evidence>
<proteinExistence type="predicted"/>
<organism evidence="1 2">
    <name type="scientific">Aspergillus pseudoustus</name>
    <dbReference type="NCBI Taxonomy" id="1810923"/>
    <lineage>
        <taxon>Eukaryota</taxon>
        <taxon>Fungi</taxon>
        <taxon>Dikarya</taxon>
        <taxon>Ascomycota</taxon>
        <taxon>Pezizomycotina</taxon>
        <taxon>Eurotiomycetes</taxon>
        <taxon>Eurotiomycetidae</taxon>
        <taxon>Eurotiales</taxon>
        <taxon>Aspergillaceae</taxon>
        <taxon>Aspergillus</taxon>
        <taxon>Aspergillus subgen. Nidulantes</taxon>
    </lineage>
</organism>
<name>A0ABR4JIM3_9EURO</name>
<dbReference type="Proteomes" id="UP001610446">
    <property type="component" value="Unassembled WGS sequence"/>
</dbReference>
<evidence type="ECO:0000313" key="2">
    <source>
        <dbReference type="Proteomes" id="UP001610446"/>
    </source>
</evidence>
<keyword evidence="2" id="KW-1185">Reference proteome</keyword>
<reference evidence="1 2" key="1">
    <citation type="submission" date="2024-07" db="EMBL/GenBank/DDBJ databases">
        <title>Section-level genome sequencing and comparative genomics of Aspergillus sections Usti and Cavernicolus.</title>
        <authorList>
            <consortium name="Lawrence Berkeley National Laboratory"/>
            <person name="Nybo J.L."/>
            <person name="Vesth T.C."/>
            <person name="Theobald S."/>
            <person name="Frisvad J.C."/>
            <person name="Larsen T.O."/>
            <person name="Kjaerboelling I."/>
            <person name="Rothschild-Mancinelli K."/>
            <person name="Lyhne E.K."/>
            <person name="Kogle M.E."/>
            <person name="Barry K."/>
            <person name="Clum A."/>
            <person name="Na H."/>
            <person name="Ledsgaard L."/>
            <person name="Lin J."/>
            <person name="Lipzen A."/>
            <person name="Kuo A."/>
            <person name="Riley R."/>
            <person name="Mondo S."/>
            <person name="Labutti K."/>
            <person name="Haridas S."/>
            <person name="Pangalinan J."/>
            <person name="Salamov A.A."/>
            <person name="Simmons B.A."/>
            <person name="Magnuson J.K."/>
            <person name="Chen J."/>
            <person name="Drula E."/>
            <person name="Henrissat B."/>
            <person name="Wiebenga A."/>
            <person name="Lubbers R.J."/>
            <person name="Gomes A.C."/>
            <person name="Makela M.R."/>
            <person name="Stajich J."/>
            <person name="Grigoriev I.V."/>
            <person name="Mortensen U.H."/>
            <person name="De Vries R.P."/>
            <person name="Baker S.E."/>
            <person name="Andersen M.R."/>
        </authorList>
    </citation>
    <scope>NUCLEOTIDE SEQUENCE [LARGE SCALE GENOMIC DNA]</scope>
    <source>
        <strain evidence="1 2">CBS 123904</strain>
    </source>
</reference>
<protein>
    <recommendedName>
        <fullName evidence="3">Glyoxalase-like domain-containing protein</fullName>
    </recommendedName>
</protein>
<accession>A0ABR4JIM3</accession>
<dbReference type="Gene3D" id="3.10.180.10">
    <property type="entry name" value="2,3-Dihydroxybiphenyl 1,2-Dioxygenase, domain 1"/>
    <property type="match status" value="1"/>
</dbReference>
<evidence type="ECO:0008006" key="3">
    <source>
        <dbReference type="Google" id="ProtNLM"/>
    </source>
</evidence>
<dbReference type="InterPro" id="IPR029068">
    <property type="entry name" value="Glyas_Bleomycin-R_OHBP_Dase"/>
</dbReference>
<gene>
    <name evidence="1" type="ORF">BJY01DRAFT_237122</name>
</gene>